<proteinExistence type="predicted"/>
<feature type="domain" description="HTH tetR-type" evidence="3">
    <location>
        <begin position="24"/>
        <end position="84"/>
    </location>
</feature>
<dbReference type="InterPro" id="IPR009057">
    <property type="entry name" value="Homeodomain-like_sf"/>
</dbReference>
<evidence type="ECO:0000259" key="3">
    <source>
        <dbReference type="PROSITE" id="PS50977"/>
    </source>
</evidence>
<dbReference type="GO" id="GO:0003677">
    <property type="term" value="F:DNA binding"/>
    <property type="evidence" value="ECO:0007669"/>
    <property type="project" value="UniProtKB-UniRule"/>
</dbReference>
<feature type="DNA-binding region" description="H-T-H motif" evidence="2">
    <location>
        <begin position="47"/>
        <end position="66"/>
    </location>
</feature>
<dbReference type="PROSITE" id="PS01081">
    <property type="entry name" value="HTH_TETR_1"/>
    <property type="match status" value="1"/>
</dbReference>
<dbReference type="STRING" id="229920.ADM99_02660"/>
<sequence>MLYYICYKTLVIFQKDEMMPPRKKFDLSRIMDAAFQILRRDGFGAVTARSVAAELGSSTTPIYWAFESMDDVEQALTQKTTKLMSEYQTKKYTDNVLLNMAIGYVNFAREEPNLFQFLQIENQKPYNPARDTDLGERMAAMMGEKPPLDLFGKIDQKSMDAVTLQSWVFTHGLATAISSRMLVFDSEKEIIDLINSAGRAFYLNQTIK</sequence>
<dbReference type="EMBL" id="LGCK01000006">
    <property type="protein sequence ID" value="KPL73164.1"/>
    <property type="molecule type" value="Genomic_DNA"/>
</dbReference>
<evidence type="ECO:0000256" key="2">
    <source>
        <dbReference type="PROSITE-ProRule" id="PRU00335"/>
    </source>
</evidence>
<dbReference type="PROSITE" id="PS50977">
    <property type="entry name" value="HTH_TETR_2"/>
    <property type="match status" value="1"/>
</dbReference>
<dbReference type="InterPro" id="IPR001647">
    <property type="entry name" value="HTH_TetR"/>
</dbReference>
<dbReference type="Pfam" id="PF00440">
    <property type="entry name" value="TetR_N"/>
    <property type="match status" value="1"/>
</dbReference>
<dbReference type="SUPFAM" id="SSF48498">
    <property type="entry name" value="Tetracyclin repressor-like, C-terminal domain"/>
    <property type="match status" value="1"/>
</dbReference>
<gene>
    <name evidence="4" type="ORF">ADM99_02660</name>
</gene>
<comment type="caution">
    <text evidence="4">The sequence shown here is derived from an EMBL/GenBank/DDBJ whole genome shotgun (WGS) entry which is preliminary data.</text>
</comment>
<reference evidence="4 5" key="1">
    <citation type="submission" date="2015-07" db="EMBL/GenBank/DDBJ databases">
        <title>Genome sequence of Leptolinea tardivitalis DSM 16556.</title>
        <authorList>
            <person name="Hemp J."/>
            <person name="Ward L.M."/>
            <person name="Pace L.A."/>
            <person name="Fischer W.W."/>
        </authorList>
    </citation>
    <scope>NUCLEOTIDE SEQUENCE [LARGE SCALE GENOMIC DNA]</scope>
    <source>
        <strain evidence="4 5">YMTK-2</strain>
    </source>
</reference>
<dbReference type="InterPro" id="IPR036271">
    <property type="entry name" value="Tet_transcr_reg_TetR-rel_C_sf"/>
</dbReference>
<protein>
    <recommendedName>
        <fullName evidence="3">HTH tetR-type domain-containing protein</fullName>
    </recommendedName>
</protein>
<keyword evidence="1 2" id="KW-0238">DNA-binding</keyword>
<organism evidence="4 5">
    <name type="scientific">Leptolinea tardivitalis</name>
    <dbReference type="NCBI Taxonomy" id="229920"/>
    <lineage>
        <taxon>Bacteria</taxon>
        <taxon>Bacillati</taxon>
        <taxon>Chloroflexota</taxon>
        <taxon>Anaerolineae</taxon>
        <taxon>Anaerolineales</taxon>
        <taxon>Anaerolineaceae</taxon>
        <taxon>Leptolinea</taxon>
    </lineage>
</organism>
<dbReference type="InterPro" id="IPR023772">
    <property type="entry name" value="DNA-bd_HTH_TetR-type_CS"/>
</dbReference>
<evidence type="ECO:0000313" key="4">
    <source>
        <dbReference type="EMBL" id="KPL73164.1"/>
    </source>
</evidence>
<keyword evidence="5" id="KW-1185">Reference proteome</keyword>
<dbReference type="Gene3D" id="1.10.357.10">
    <property type="entry name" value="Tetracycline Repressor, domain 2"/>
    <property type="match status" value="1"/>
</dbReference>
<evidence type="ECO:0000313" key="5">
    <source>
        <dbReference type="Proteomes" id="UP000050430"/>
    </source>
</evidence>
<dbReference type="AlphaFoldDB" id="A0A0P6XUQ8"/>
<evidence type="ECO:0000256" key="1">
    <source>
        <dbReference type="ARBA" id="ARBA00023125"/>
    </source>
</evidence>
<dbReference type="Proteomes" id="UP000050430">
    <property type="component" value="Unassembled WGS sequence"/>
</dbReference>
<dbReference type="SUPFAM" id="SSF46689">
    <property type="entry name" value="Homeodomain-like"/>
    <property type="match status" value="1"/>
</dbReference>
<accession>A0A0P6XUQ8</accession>
<name>A0A0P6XUQ8_9CHLR</name>